<dbReference type="Proteomes" id="UP000472269">
    <property type="component" value="Unplaced"/>
</dbReference>
<evidence type="ECO:0000313" key="3">
    <source>
        <dbReference type="Proteomes" id="UP000472269"/>
    </source>
</evidence>
<accession>A0A663N3N0</accession>
<reference evidence="2" key="2">
    <citation type="submission" date="2025-09" db="UniProtKB">
        <authorList>
            <consortium name="Ensembl"/>
        </authorList>
    </citation>
    <scope>IDENTIFICATION</scope>
</reference>
<keyword evidence="3" id="KW-1185">Reference proteome</keyword>
<evidence type="ECO:0000313" key="2">
    <source>
        <dbReference type="Ensembl" id="ENSACUP00000019455.1"/>
    </source>
</evidence>
<dbReference type="Gene3D" id="3.30.56.10">
    <property type="match status" value="1"/>
</dbReference>
<dbReference type="Pfam" id="PF18262">
    <property type="entry name" value="PhetRS_B1"/>
    <property type="match status" value="1"/>
</dbReference>
<feature type="domain" description="Phenylalanine--tRNA ligase beta subunit B1" evidence="1">
    <location>
        <begin position="18"/>
        <end position="40"/>
    </location>
</feature>
<dbReference type="Ensembl" id="ENSACUT00000020758.1">
    <property type="protein sequence ID" value="ENSACUP00000019455.1"/>
    <property type="gene ID" value="ENSACUG00000013027.1"/>
</dbReference>
<dbReference type="AlphaFoldDB" id="A0A663N3N0"/>
<sequence length="82" mass="9338">YLTESLLINQTSPSFFTADEEFNELCFEFGLELDEIARSGGYHAPGILKKQCGQDLRVPLTYTVFQQYCGRLFILKHPCTSP</sequence>
<protein>
    <recommendedName>
        <fullName evidence="1">Phenylalanine--tRNA ligase beta subunit B1 domain-containing protein</fullName>
    </recommendedName>
</protein>
<evidence type="ECO:0000259" key="1">
    <source>
        <dbReference type="Pfam" id="PF18262"/>
    </source>
</evidence>
<organism evidence="2 3">
    <name type="scientific">Athene cunicularia</name>
    <name type="common">Burrowing owl</name>
    <name type="synonym">Speotyto cunicularia</name>
    <dbReference type="NCBI Taxonomy" id="194338"/>
    <lineage>
        <taxon>Eukaryota</taxon>
        <taxon>Metazoa</taxon>
        <taxon>Chordata</taxon>
        <taxon>Craniata</taxon>
        <taxon>Vertebrata</taxon>
        <taxon>Euteleostomi</taxon>
        <taxon>Archelosauria</taxon>
        <taxon>Archosauria</taxon>
        <taxon>Dinosauria</taxon>
        <taxon>Saurischia</taxon>
        <taxon>Theropoda</taxon>
        <taxon>Coelurosauria</taxon>
        <taxon>Aves</taxon>
        <taxon>Neognathae</taxon>
        <taxon>Neoaves</taxon>
        <taxon>Telluraves</taxon>
        <taxon>Strigiformes</taxon>
        <taxon>Strigidae</taxon>
        <taxon>Athene</taxon>
    </lineage>
</organism>
<name>A0A663N3N0_ATHCN</name>
<reference evidence="2" key="1">
    <citation type="submission" date="2025-08" db="UniProtKB">
        <authorList>
            <consortium name="Ensembl"/>
        </authorList>
    </citation>
    <scope>IDENTIFICATION</scope>
</reference>
<proteinExistence type="predicted"/>
<dbReference type="InterPro" id="IPR040659">
    <property type="entry name" value="PhetRS_B1"/>
</dbReference>